<accession>A0A8J6E4I6</accession>
<dbReference type="OrthoDB" id="10253408at2759"/>
<dbReference type="GO" id="GO:0008234">
    <property type="term" value="F:cysteine-type peptidase activity"/>
    <property type="evidence" value="ECO:0007669"/>
    <property type="project" value="InterPro"/>
</dbReference>
<keyword evidence="4" id="KW-0645">Protease</keyword>
<proteinExistence type="inferred from homology"/>
<dbReference type="GO" id="GO:0006508">
    <property type="term" value="P:proteolysis"/>
    <property type="evidence" value="ECO:0007669"/>
    <property type="project" value="UniProtKB-KW"/>
</dbReference>
<sequence length="476" mass="51319">MIRAALVALFVALSLCTITVNYPCSTECHFDIMLVDQNAPLQVRPIAVDMITQDGVQKFAYTGNSGGSRVIPILGDTENSYYVQELATGTRCQKMSSAAAASQIGAFIYTIGMTATSANFEHTGTSQFMHTPAYTMGWLTSTSFRTLYIDQDTRVPLGMSALSTGLAHTYIFSNVGHTASASAFSVPAECSALANEAPTAPTGGRALASDVSAVLSHPLVTEYEVPDDFDMDKAWPRGFAVDYTKGRTSYTPLVSNQDTCGSCWAWGIMQGVFSQVRKYRPDLDNDKMPSPQWLMDCDTSGHSASCDGGYPLSVAKDLIGSKARIPTIGAYPYVISTQQCKEDDVPHAHSYAPGLIRGVQVIPSGSEAALLHALLFRGPVSISICSAEEGFYESRLDDRVASNRDKCTMDTLDHAVLLVGAGIDEGSGEPYWLIQNSWGNVWREDGLVRVALGRSDQYGVALEAFVPVIDPSKIPF</sequence>
<comment type="caution">
    <text evidence="4">The sequence shown here is derived from an EMBL/GenBank/DDBJ whole genome shotgun (WGS) entry which is preliminary data.</text>
</comment>
<dbReference type="PRINTS" id="PR00705">
    <property type="entry name" value="PAPAIN"/>
</dbReference>
<dbReference type="InterPro" id="IPR039417">
    <property type="entry name" value="Peptidase_C1A_papain-like"/>
</dbReference>
<protein>
    <submittedName>
        <fullName evidence="4">Cathepsin L-like protease</fullName>
    </submittedName>
</protein>
<dbReference type="Pfam" id="PF00112">
    <property type="entry name" value="Peptidase_C1"/>
    <property type="match status" value="1"/>
</dbReference>
<keyword evidence="2" id="KW-0732">Signal</keyword>
<evidence type="ECO:0000259" key="3">
    <source>
        <dbReference type="SMART" id="SM00645"/>
    </source>
</evidence>
<dbReference type="EMBL" id="JAHDYR010000003">
    <property type="protein sequence ID" value="KAG9397238.1"/>
    <property type="molecule type" value="Genomic_DNA"/>
</dbReference>
<gene>
    <name evidence="4" type="ORF">J8273_1153</name>
</gene>
<dbReference type="InterPro" id="IPR013128">
    <property type="entry name" value="Peptidase_C1A"/>
</dbReference>
<dbReference type="InterPro" id="IPR038765">
    <property type="entry name" value="Papain-like_cys_pep_sf"/>
</dbReference>
<dbReference type="AlphaFoldDB" id="A0A8J6E4I6"/>
<evidence type="ECO:0000313" key="4">
    <source>
        <dbReference type="EMBL" id="KAG9397238.1"/>
    </source>
</evidence>
<keyword evidence="4" id="KW-0378">Hydrolase</keyword>
<dbReference type="CDD" id="cd02248">
    <property type="entry name" value="Peptidase_C1A"/>
    <property type="match status" value="1"/>
</dbReference>
<dbReference type="SMART" id="SM00645">
    <property type="entry name" value="Pept_C1"/>
    <property type="match status" value="1"/>
</dbReference>
<feature type="chain" id="PRO_5035151171" evidence="2">
    <location>
        <begin position="17"/>
        <end position="476"/>
    </location>
</feature>
<evidence type="ECO:0000256" key="1">
    <source>
        <dbReference type="ARBA" id="ARBA00008455"/>
    </source>
</evidence>
<evidence type="ECO:0000256" key="2">
    <source>
        <dbReference type="SAM" id="SignalP"/>
    </source>
</evidence>
<dbReference type="Gene3D" id="3.90.70.10">
    <property type="entry name" value="Cysteine proteinases"/>
    <property type="match status" value="1"/>
</dbReference>
<evidence type="ECO:0000313" key="5">
    <source>
        <dbReference type="Proteomes" id="UP000717585"/>
    </source>
</evidence>
<reference evidence="4" key="1">
    <citation type="submission" date="2021-05" db="EMBL/GenBank/DDBJ databases">
        <title>A free-living protist that lacks canonical eukaryotic 1 DNA replication and segregation systems.</title>
        <authorList>
            <person name="Salas-Leiva D.E."/>
            <person name="Tromer E.C."/>
            <person name="Curtis B.A."/>
            <person name="Jerlstrom-Hultqvist J."/>
            <person name="Kolisko M."/>
            <person name="Yi Z."/>
            <person name="Salas-Leiva J.S."/>
            <person name="Gallot-Lavallee L."/>
            <person name="Kops G.J.P.L."/>
            <person name="Archibald J.M."/>
            <person name="Simpson A.G.B."/>
            <person name="Roger A.J."/>
        </authorList>
    </citation>
    <scope>NUCLEOTIDE SEQUENCE</scope>
    <source>
        <strain evidence="4">BICM</strain>
    </source>
</reference>
<comment type="similarity">
    <text evidence="1">Belongs to the peptidase C1 family.</text>
</comment>
<keyword evidence="5" id="KW-1185">Reference proteome</keyword>
<dbReference type="PANTHER" id="PTHR12411">
    <property type="entry name" value="CYSTEINE PROTEASE FAMILY C1-RELATED"/>
    <property type="match status" value="1"/>
</dbReference>
<name>A0A8J6E4I6_9EUKA</name>
<organism evidence="4 5">
    <name type="scientific">Carpediemonas membranifera</name>
    <dbReference type="NCBI Taxonomy" id="201153"/>
    <lineage>
        <taxon>Eukaryota</taxon>
        <taxon>Metamonada</taxon>
        <taxon>Carpediemonas-like organisms</taxon>
        <taxon>Carpediemonas</taxon>
    </lineage>
</organism>
<dbReference type="SUPFAM" id="SSF54001">
    <property type="entry name" value="Cysteine proteinases"/>
    <property type="match status" value="1"/>
</dbReference>
<feature type="domain" description="Peptidase C1A papain C-terminal" evidence="3">
    <location>
        <begin position="225"/>
        <end position="468"/>
    </location>
</feature>
<dbReference type="InterPro" id="IPR000668">
    <property type="entry name" value="Peptidase_C1A_C"/>
</dbReference>
<feature type="signal peptide" evidence="2">
    <location>
        <begin position="1"/>
        <end position="16"/>
    </location>
</feature>
<dbReference type="Proteomes" id="UP000717585">
    <property type="component" value="Unassembled WGS sequence"/>
</dbReference>